<proteinExistence type="predicted"/>
<organism evidence="3 4">
    <name type="scientific">Motilimonas cestriensis</name>
    <dbReference type="NCBI Taxonomy" id="2742685"/>
    <lineage>
        <taxon>Bacteria</taxon>
        <taxon>Pseudomonadati</taxon>
        <taxon>Pseudomonadota</taxon>
        <taxon>Gammaproteobacteria</taxon>
        <taxon>Alteromonadales</taxon>
        <taxon>Alteromonadales genera incertae sedis</taxon>
        <taxon>Motilimonas</taxon>
    </lineage>
</organism>
<feature type="transmembrane region" description="Helical" evidence="1">
    <location>
        <begin position="107"/>
        <end position="130"/>
    </location>
</feature>
<accession>A0ABS8W8U9</accession>
<evidence type="ECO:0000256" key="1">
    <source>
        <dbReference type="SAM" id="Phobius"/>
    </source>
</evidence>
<evidence type="ECO:0000259" key="2">
    <source>
        <dbReference type="Pfam" id="PF06580"/>
    </source>
</evidence>
<dbReference type="Proteomes" id="UP001201273">
    <property type="component" value="Unassembled WGS sequence"/>
</dbReference>
<sequence>MSHFSHTPAVCLKLLLQRTGLVVLIFSLIGLSSSVFNVISTPIWTTLLIFNGVGLLVLIPLFWLPSKKRDYLRVSRAALPWLLCLPFGIIIGFWVHHLAHSDSLNVAIFASVKVFIAATLFSLVIAWYFYARESSFKIKEQLKQAQLDKSQHEKELILSQLQLLQSQVEPHFLFNTLANLQAVIPSDPDKALELLNLLTKLLRQSLTGSRKKLVSLKDELNFISAYLSIHKIRLGERLNYKISVNPKLDNELLIPPLLLQPWIENAIIYGIEPALEGGTINIEITGLCENNQLHKLKVIISDDGAAGRCERLSGLSIHNTKQRLLSLFDGHSALHFQELSQGGFKLEMEIPYAQ</sequence>
<dbReference type="EMBL" id="JAIMJA010000004">
    <property type="protein sequence ID" value="MCE2594229.1"/>
    <property type="molecule type" value="Genomic_DNA"/>
</dbReference>
<protein>
    <submittedName>
        <fullName evidence="3">Histidine kinase</fullName>
    </submittedName>
</protein>
<keyword evidence="3" id="KW-0808">Transferase</keyword>
<dbReference type="PANTHER" id="PTHR34220:SF9">
    <property type="entry name" value="SIGNAL TRANSDUCTION HISTIDINE KINASE INTERNAL REGION DOMAIN-CONTAINING PROTEIN"/>
    <property type="match status" value="1"/>
</dbReference>
<comment type="caution">
    <text evidence="3">The sequence shown here is derived from an EMBL/GenBank/DDBJ whole genome shotgun (WGS) entry which is preliminary data.</text>
</comment>
<dbReference type="InterPro" id="IPR010559">
    <property type="entry name" value="Sig_transdc_His_kin_internal"/>
</dbReference>
<dbReference type="InterPro" id="IPR050640">
    <property type="entry name" value="Bact_2-comp_sensor_kinase"/>
</dbReference>
<feature type="transmembrane region" description="Helical" evidence="1">
    <location>
        <begin position="21"/>
        <end position="39"/>
    </location>
</feature>
<dbReference type="PANTHER" id="PTHR34220">
    <property type="entry name" value="SENSOR HISTIDINE KINASE YPDA"/>
    <property type="match status" value="1"/>
</dbReference>
<keyword evidence="1" id="KW-0472">Membrane</keyword>
<keyword evidence="1" id="KW-1133">Transmembrane helix</keyword>
<evidence type="ECO:0000313" key="3">
    <source>
        <dbReference type="EMBL" id="MCE2594229.1"/>
    </source>
</evidence>
<keyword evidence="1" id="KW-0812">Transmembrane</keyword>
<keyword evidence="4" id="KW-1185">Reference proteome</keyword>
<feature type="transmembrane region" description="Helical" evidence="1">
    <location>
        <begin position="77"/>
        <end position="95"/>
    </location>
</feature>
<dbReference type="RefSeq" id="WP_233051806.1">
    <property type="nucleotide sequence ID" value="NZ_JAIMJA010000004.1"/>
</dbReference>
<evidence type="ECO:0000313" key="4">
    <source>
        <dbReference type="Proteomes" id="UP001201273"/>
    </source>
</evidence>
<dbReference type="Pfam" id="PF06580">
    <property type="entry name" value="His_kinase"/>
    <property type="match status" value="1"/>
</dbReference>
<feature type="transmembrane region" description="Helical" evidence="1">
    <location>
        <begin position="45"/>
        <end position="65"/>
    </location>
</feature>
<name>A0ABS8W8U9_9GAMM</name>
<feature type="domain" description="Signal transduction histidine kinase internal region" evidence="2">
    <location>
        <begin position="160"/>
        <end position="238"/>
    </location>
</feature>
<gene>
    <name evidence="3" type="ORF">K6Y31_05305</name>
</gene>
<dbReference type="GO" id="GO:0016301">
    <property type="term" value="F:kinase activity"/>
    <property type="evidence" value="ECO:0007669"/>
    <property type="project" value="UniProtKB-KW"/>
</dbReference>
<reference evidence="3 4" key="1">
    <citation type="journal article" date="2022" name="Environ. Microbiol. Rep.">
        <title>Eco-phylogenetic analyses reveal divergent evolution of vitamin B12 metabolism in the marine bacterial family 'Psychromonadaceae'.</title>
        <authorList>
            <person name="Jin X."/>
            <person name="Yang Y."/>
            <person name="Cao H."/>
            <person name="Gao B."/>
            <person name="Zhao Z."/>
        </authorList>
    </citation>
    <scope>NUCLEOTIDE SEQUENCE [LARGE SCALE GENOMIC DNA]</scope>
    <source>
        <strain evidence="3 4">MKS20</strain>
    </source>
</reference>
<keyword evidence="3" id="KW-0418">Kinase</keyword>